<dbReference type="PROSITE" id="PS51450">
    <property type="entry name" value="LRR"/>
    <property type="match status" value="2"/>
</dbReference>
<gene>
    <name evidence="8" type="ORF">G5714_022143</name>
</gene>
<dbReference type="OrthoDB" id="8400687at2759"/>
<dbReference type="InterPro" id="IPR032675">
    <property type="entry name" value="LRR_dom_sf"/>
</dbReference>
<evidence type="ECO:0000256" key="6">
    <source>
        <dbReference type="SAM" id="SignalP"/>
    </source>
</evidence>
<feature type="signal peptide" evidence="6">
    <location>
        <begin position="1"/>
        <end position="21"/>
    </location>
</feature>
<keyword evidence="3" id="KW-0677">Repeat</keyword>
<evidence type="ECO:0000256" key="5">
    <source>
        <dbReference type="SAM" id="Phobius"/>
    </source>
</evidence>
<keyword evidence="5" id="KW-0812">Transmembrane</keyword>
<name>A0A7J6BMG8_9TELE</name>
<evidence type="ECO:0000313" key="9">
    <source>
        <dbReference type="Proteomes" id="UP000579812"/>
    </source>
</evidence>
<feature type="compositionally biased region" description="Polar residues" evidence="4">
    <location>
        <begin position="407"/>
        <end position="432"/>
    </location>
</feature>
<accession>A0A7J6BMG8</accession>
<evidence type="ECO:0000256" key="4">
    <source>
        <dbReference type="SAM" id="MobiDB-lite"/>
    </source>
</evidence>
<proteinExistence type="predicted"/>
<feature type="transmembrane region" description="Helical" evidence="5">
    <location>
        <begin position="513"/>
        <end position="538"/>
    </location>
</feature>
<dbReference type="PANTHER" id="PTHR24366:SF158">
    <property type="entry name" value="PLATELET GLYCOPROTEIN IB ALPHA CHAIN-LIKE-RELATED"/>
    <property type="match status" value="1"/>
</dbReference>
<keyword evidence="1" id="KW-0433">Leucine-rich repeat</keyword>
<evidence type="ECO:0000259" key="7">
    <source>
        <dbReference type="SMART" id="SM00082"/>
    </source>
</evidence>
<dbReference type="SMART" id="SM00082">
    <property type="entry name" value="LRRCT"/>
    <property type="match status" value="1"/>
</dbReference>
<feature type="compositionally biased region" description="Pro residues" evidence="4">
    <location>
        <begin position="268"/>
        <end position="281"/>
    </location>
</feature>
<evidence type="ECO:0000256" key="1">
    <source>
        <dbReference type="ARBA" id="ARBA00022614"/>
    </source>
</evidence>
<dbReference type="Pfam" id="PF00560">
    <property type="entry name" value="LRR_1"/>
    <property type="match status" value="1"/>
</dbReference>
<dbReference type="PANTHER" id="PTHR24366">
    <property type="entry name" value="IG(IMMUNOGLOBULIN) AND LRR(LEUCINE RICH REPEAT) DOMAINS"/>
    <property type="match status" value="1"/>
</dbReference>
<dbReference type="InterPro" id="IPR001611">
    <property type="entry name" value="Leu-rich_rpt"/>
</dbReference>
<evidence type="ECO:0000256" key="2">
    <source>
        <dbReference type="ARBA" id="ARBA00022729"/>
    </source>
</evidence>
<protein>
    <recommendedName>
        <fullName evidence="7">LRRCT domain-containing protein</fullName>
    </recommendedName>
</protein>
<keyword evidence="5" id="KW-1133">Transmembrane helix</keyword>
<dbReference type="EMBL" id="JAAMOB010000023">
    <property type="protein sequence ID" value="KAF4096174.1"/>
    <property type="molecule type" value="Genomic_DNA"/>
</dbReference>
<dbReference type="AlphaFoldDB" id="A0A7J6BMG8"/>
<dbReference type="SMART" id="SM00369">
    <property type="entry name" value="LRR_TYP"/>
    <property type="match status" value="5"/>
</dbReference>
<feature type="region of interest" description="Disordered" evidence="4">
    <location>
        <begin position="407"/>
        <end position="435"/>
    </location>
</feature>
<dbReference type="Gene3D" id="3.80.10.10">
    <property type="entry name" value="Ribonuclease Inhibitor"/>
    <property type="match status" value="1"/>
</dbReference>
<keyword evidence="5" id="KW-0472">Membrane</keyword>
<dbReference type="PRINTS" id="PR00019">
    <property type="entry name" value="LEURICHRPT"/>
</dbReference>
<feature type="chain" id="PRO_5029904016" description="LRRCT domain-containing protein" evidence="6">
    <location>
        <begin position="22"/>
        <end position="706"/>
    </location>
</feature>
<dbReference type="InterPro" id="IPR003591">
    <property type="entry name" value="Leu-rich_rpt_typical-subtyp"/>
</dbReference>
<keyword evidence="9" id="KW-1185">Reference proteome</keyword>
<dbReference type="Proteomes" id="UP000579812">
    <property type="component" value="Unassembled WGS sequence"/>
</dbReference>
<feature type="domain" description="LRRCT" evidence="7">
    <location>
        <begin position="207"/>
        <end position="268"/>
    </location>
</feature>
<evidence type="ECO:0000313" key="8">
    <source>
        <dbReference type="EMBL" id="KAF4096174.1"/>
    </source>
</evidence>
<reference evidence="8 9" key="1">
    <citation type="submission" date="2020-04" db="EMBL/GenBank/DDBJ databases">
        <title>Chromosome-level genome assembly of a cyprinid fish Onychostoma macrolepis by integration of Nanopore Sequencing, Bionano and Hi-C technology.</title>
        <authorList>
            <person name="Wang D."/>
        </authorList>
    </citation>
    <scope>NUCLEOTIDE SEQUENCE [LARGE SCALE GENOMIC DNA]</scope>
    <source>
        <strain evidence="8">SWU-2019</strain>
        <tissue evidence="8">Muscle</tissue>
    </source>
</reference>
<dbReference type="InterPro" id="IPR000483">
    <property type="entry name" value="Cys-rich_flank_reg_C"/>
</dbReference>
<evidence type="ECO:0000256" key="3">
    <source>
        <dbReference type="ARBA" id="ARBA00022737"/>
    </source>
</evidence>
<feature type="region of interest" description="Disordered" evidence="4">
    <location>
        <begin position="263"/>
        <end position="328"/>
    </location>
</feature>
<keyword evidence="2 6" id="KW-0732">Signal</keyword>
<dbReference type="SUPFAM" id="SSF52058">
    <property type="entry name" value="L domain-like"/>
    <property type="match status" value="1"/>
</dbReference>
<sequence>MPHFIIILVFLLLRCFMVTSSICESDRNKDHRPRVSCVSQGLTVVPDGINKTATQVLVLTGNQFTSLSWSMYSGFTELHELDLSHNHISTLEPPGPVLKNLSVLHLSGNRLTGLGGLVFRCAPSLMEIYLDRNQIRSLHDSTFSELPFLEIINLSQNKLPALPLRLLERVSSGGLKTFDLENNSVSLMPDQFFSSKPELPYVFLTHNPWLCSCAVGYLHSFLNDQEHNIYMHDGPNNLIPASESVVCSGPPHLLKRPIIELEESDFCPPDPPTPTYPPPLHPRGDEDFRPTHVLPDFKPNYKRPDIGSPSESPDLDLTPHLTDLEPPPDLPTISVKPISSTQTPIAPYHTTIDSHLHDSTKSWTSIETYWVTETWTEMYWVTRTWTEIWSEFWTEYFTLTPTANPYLPSQGTTEPNTWKTDTSQPTTNSEPPTTAPIIAESQSQDTGRTEPHTIAFSTNFGLIIGQSQPQSTTQPELPTITVQTTRRVTPPTSVGPHWAEAREAFGRLLPWCWWLFAGFLFLCILSALTSCFLFLWLLRNYLVVYLRLKRHVSPSRVTLRAYRRTQNTLGLENEGESVSFLPLERIKDAQAVFRTVLFISRDEQHQKKETEDVSSVTELARDKERAPLEVFRKTLCRVISAEEEAGGWTEEEERGENARYSLILKEERGLQRERRWLVGEWEMGGGGVACERSCSLIGQPSAVALE</sequence>
<comment type="caution">
    <text evidence="8">The sequence shown here is derived from an EMBL/GenBank/DDBJ whole genome shotgun (WGS) entry which is preliminary data.</text>
</comment>
<organism evidence="8 9">
    <name type="scientific">Onychostoma macrolepis</name>
    <dbReference type="NCBI Taxonomy" id="369639"/>
    <lineage>
        <taxon>Eukaryota</taxon>
        <taxon>Metazoa</taxon>
        <taxon>Chordata</taxon>
        <taxon>Craniata</taxon>
        <taxon>Vertebrata</taxon>
        <taxon>Euteleostomi</taxon>
        <taxon>Actinopterygii</taxon>
        <taxon>Neopterygii</taxon>
        <taxon>Teleostei</taxon>
        <taxon>Ostariophysi</taxon>
        <taxon>Cypriniformes</taxon>
        <taxon>Cyprinidae</taxon>
        <taxon>Acrossocheilinae</taxon>
        <taxon>Onychostoma</taxon>
    </lineage>
</organism>
<dbReference type="Pfam" id="PF13855">
    <property type="entry name" value="LRR_8"/>
    <property type="match status" value="1"/>
</dbReference>